<dbReference type="EMBL" id="BAAABM010000007">
    <property type="protein sequence ID" value="GAA0320125.1"/>
    <property type="molecule type" value="Genomic_DNA"/>
</dbReference>
<dbReference type="Proteomes" id="UP001501822">
    <property type="component" value="Unassembled WGS sequence"/>
</dbReference>
<protein>
    <submittedName>
        <fullName evidence="3">FAD-dependent catabolic D-arginine dehydrogenase DauA</fullName>
    </submittedName>
</protein>
<proteinExistence type="predicted"/>
<dbReference type="SUPFAM" id="SSF51905">
    <property type="entry name" value="FAD/NAD(P)-binding domain"/>
    <property type="match status" value="1"/>
</dbReference>
<evidence type="ECO:0000259" key="2">
    <source>
        <dbReference type="Pfam" id="PF01266"/>
    </source>
</evidence>
<feature type="domain" description="FAD dependent oxidoreductase" evidence="2">
    <location>
        <begin position="3"/>
        <end position="345"/>
    </location>
</feature>
<name>A0ABP3FL29_9ACTN</name>
<dbReference type="Gene3D" id="3.30.9.10">
    <property type="entry name" value="D-Amino Acid Oxidase, subunit A, domain 2"/>
    <property type="match status" value="1"/>
</dbReference>
<keyword evidence="1" id="KW-0560">Oxidoreductase</keyword>
<gene>
    <name evidence="3" type="primary">dauA</name>
    <name evidence="3" type="ORF">GCM10010151_07270</name>
</gene>
<evidence type="ECO:0000313" key="3">
    <source>
        <dbReference type="EMBL" id="GAA0320125.1"/>
    </source>
</evidence>
<accession>A0ABP3FL29</accession>
<dbReference type="RefSeq" id="WP_252800271.1">
    <property type="nucleotide sequence ID" value="NZ_BAAABM010000007.1"/>
</dbReference>
<dbReference type="Gene3D" id="3.50.50.60">
    <property type="entry name" value="FAD/NAD(P)-binding domain"/>
    <property type="match status" value="1"/>
</dbReference>
<comment type="caution">
    <text evidence="3">The sequence shown here is derived from an EMBL/GenBank/DDBJ whole genome shotgun (WGS) entry which is preliminary data.</text>
</comment>
<dbReference type="PANTHER" id="PTHR13847">
    <property type="entry name" value="SARCOSINE DEHYDROGENASE-RELATED"/>
    <property type="match status" value="1"/>
</dbReference>
<evidence type="ECO:0000313" key="4">
    <source>
        <dbReference type="Proteomes" id="UP001501822"/>
    </source>
</evidence>
<organism evidence="3 4">
    <name type="scientific">Actinoallomurus spadix</name>
    <dbReference type="NCBI Taxonomy" id="79912"/>
    <lineage>
        <taxon>Bacteria</taxon>
        <taxon>Bacillati</taxon>
        <taxon>Actinomycetota</taxon>
        <taxon>Actinomycetes</taxon>
        <taxon>Streptosporangiales</taxon>
        <taxon>Thermomonosporaceae</taxon>
        <taxon>Actinoallomurus</taxon>
    </lineage>
</organism>
<dbReference type="InterPro" id="IPR036188">
    <property type="entry name" value="FAD/NAD-bd_sf"/>
</dbReference>
<reference evidence="4" key="1">
    <citation type="journal article" date="2019" name="Int. J. Syst. Evol. Microbiol.">
        <title>The Global Catalogue of Microorganisms (GCM) 10K type strain sequencing project: providing services to taxonomists for standard genome sequencing and annotation.</title>
        <authorList>
            <consortium name="The Broad Institute Genomics Platform"/>
            <consortium name="The Broad Institute Genome Sequencing Center for Infectious Disease"/>
            <person name="Wu L."/>
            <person name="Ma J."/>
        </authorList>
    </citation>
    <scope>NUCLEOTIDE SEQUENCE [LARGE SCALE GENOMIC DNA]</scope>
    <source>
        <strain evidence="4">JCM 3146</strain>
    </source>
</reference>
<evidence type="ECO:0000256" key="1">
    <source>
        <dbReference type="ARBA" id="ARBA00023002"/>
    </source>
</evidence>
<keyword evidence="4" id="KW-1185">Reference proteome</keyword>
<dbReference type="PANTHER" id="PTHR13847:SF287">
    <property type="entry name" value="FAD-DEPENDENT OXIDOREDUCTASE DOMAIN-CONTAINING PROTEIN 1"/>
    <property type="match status" value="1"/>
</dbReference>
<sequence length="387" mass="39971">MGDFLVVGAGVAGAAAGYFLSEYGHVTLLEMESAPGYHSTGRSAALFSEYYGNPTVRALTAASRAFLTAPPPGFADGPLLSPRGVLTLCPAGDEDGFAAMLADGLSAPVPVREIDVAGVTRYCPVVRAGRYTRAMVKPGAMDMDVDLLHQGFLRGVRARGGAVVTRARVRGLSRTGGRWRAVTDAGAFAAPVVVNAAGAWADEVAALAGVRPLGLTPLRRTAFMANPPGGADAAGWPMVTDVADTFYVKPESGRLLVSPCDATPVPPCDARPDDLDLALAVERVEEATTLRIRGVRRAWAGLRTTAPDDTPVVGEAPDAPGFVWLAGLGGYGVQTSPAMGRIAAAAATRTPPPADGADPAALSPGRFTAASHITESETFPIRHMATE</sequence>
<dbReference type="InterPro" id="IPR006076">
    <property type="entry name" value="FAD-dep_OxRdtase"/>
</dbReference>
<dbReference type="Pfam" id="PF01266">
    <property type="entry name" value="DAO"/>
    <property type="match status" value="1"/>
</dbReference>